<protein>
    <submittedName>
        <fullName evidence="1">Uncharacterized protein DUF2490</fullName>
    </submittedName>
</protein>
<dbReference type="EMBL" id="QAOL01000076">
    <property type="protein sequence ID" value="PTQ77343.1"/>
    <property type="molecule type" value="Genomic_DNA"/>
</dbReference>
<reference evidence="1 2" key="1">
    <citation type="submission" date="2018-04" db="EMBL/GenBank/DDBJ databases">
        <title>Active sludge and wastewater microbial communities from Klosterneuburg, Austria.</title>
        <authorList>
            <person name="Wagner M."/>
        </authorList>
    </citation>
    <scope>NUCLEOTIDE SEQUENCE [LARGE SCALE GENOMIC DNA]</scope>
    <source>
        <strain evidence="1 2">Nm4</strain>
    </source>
</reference>
<dbReference type="Proteomes" id="UP000244110">
    <property type="component" value="Unassembled WGS sequence"/>
</dbReference>
<evidence type="ECO:0000313" key="2">
    <source>
        <dbReference type="Proteomes" id="UP000244110"/>
    </source>
</evidence>
<comment type="caution">
    <text evidence="1">The sequence shown here is derived from an EMBL/GenBank/DDBJ whole genome shotgun (WGS) entry which is preliminary data.</text>
</comment>
<dbReference type="AlphaFoldDB" id="A0A2T5I0M3"/>
<gene>
    <name evidence="1" type="ORF">C8R28_10763</name>
</gene>
<dbReference type="InterPro" id="IPR019619">
    <property type="entry name" value="DUF2490"/>
</dbReference>
<evidence type="ECO:0000313" key="1">
    <source>
        <dbReference type="EMBL" id="PTQ77343.1"/>
    </source>
</evidence>
<accession>A0A2T5I0M3</accession>
<dbReference type="Pfam" id="PF10677">
    <property type="entry name" value="DUF2490"/>
    <property type="match status" value="1"/>
</dbReference>
<feature type="non-terminal residue" evidence="1">
    <location>
        <position position="1"/>
    </location>
</feature>
<name>A0A2T5I0M3_9PROT</name>
<organism evidence="1 2">
    <name type="scientific">Nitrosomonas ureae</name>
    <dbReference type="NCBI Taxonomy" id="44577"/>
    <lineage>
        <taxon>Bacteria</taxon>
        <taxon>Pseudomonadati</taxon>
        <taxon>Pseudomonadota</taxon>
        <taxon>Betaproteobacteria</taxon>
        <taxon>Nitrosomonadales</taxon>
        <taxon>Nitrosomonadaceae</taxon>
        <taxon>Nitrosomonas</taxon>
    </lineage>
</organism>
<proteinExistence type="predicted"/>
<sequence>ETQVGKQVCSFVSYFFSFKQNIMCPFKGGNSSNPAAADATAEDFQVWGGVFSQGNFGFVNPNNPDLKKFRWWMEGQGRFGNDATQFTQSLIRPGVGYALTDKVVVWAGYAWAPTAEPLAARPFNEHRIWQQVTWGDNFSFGRLSARSRFEQRFFDHNAANPGNDDVGHRFRQLVKLAVPMPSINENLSFIIQSELFIAMNSVDNPAFISRGYDQNRAFVGLGYKVNQYATVEVGYMNQFINRPHSARPDQMMHNFIASLFLNF</sequence>